<feature type="transmembrane region" description="Helical" evidence="1">
    <location>
        <begin position="12"/>
        <end position="37"/>
    </location>
</feature>
<keyword evidence="1" id="KW-0472">Membrane</keyword>
<accession>A0A1T4M2J8</accession>
<gene>
    <name evidence="3" type="ORF">SAMN02745885_00398</name>
</gene>
<dbReference type="RefSeq" id="WP_078664550.1">
    <property type="nucleotide sequence ID" value="NZ_FUXM01000003.1"/>
</dbReference>
<dbReference type="AlphaFoldDB" id="A0A1T4M2J8"/>
<protein>
    <submittedName>
        <fullName evidence="3">Putative Flp pilus-assembly TadE/G-like</fullName>
    </submittedName>
</protein>
<organism evidence="3 4">
    <name type="scientific">Carboxydocella sporoproducens DSM 16521</name>
    <dbReference type="NCBI Taxonomy" id="1121270"/>
    <lineage>
        <taxon>Bacteria</taxon>
        <taxon>Bacillati</taxon>
        <taxon>Bacillota</taxon>
        <taxon>Clostridia</taxon>
        <taxon>Eubacteriales</taxon>
        <taxon>Clostridiales Family XVI. Incertae Sedis</taxon>
        <taxon>Carboxydocella</taxon>
    </lineage>
</organism>
<keyword evidence="1" id="KW-1133">Transmembrane helix</keyword>
<sequence length="146" mass="16503">MFFVEEKGTNTGWLVLLLPVLLLLLGWVTDISMLYIASNQLQHIADKAGEGALTTSIIMNVIQEEGTIKVDPVQAEENFQRLLTANAEREGWVFTDVKLTRLEIEPEGPPRLSCRLEGEYRPVFMGFWREKVTLGVESEVVLEDIP</sequence>
<evidence type="ECO:0000313" key="3">
    <source>
        <dbReference type="EMBL" id="SJZ61162.1"/>
    </source>
</evidence>
<evidence type="ECO:0000313" key="4">
    <source>
        <dbReference type="Proteomes" id="UP000189933"/>
    </source>
</evidence>
<evidence type="ECO:0000259" key="2">
    <source>
        <dbReference type="Pfam" id="PF13400"/>
    </source>
</evidence>
<dbReference type="Proteomes" id="UP000189933">
    <property type="component" value="Unassembled WGS sequence"/>
</dbReference>
<proteinExistence type="predicted"/>
<feature type="domain" description="Putative Flp pilus-assembly TadG-like N-terminal" evidence="2">
    <location>
        <begin position="13"/>
        <end position="48"/>
    </location>
</feature>
<dbReference type="EMBL" id="FUXM01000003">
    <property type="protein sequence ID" value="SJZ61162.1"/>
    <property type="molecule type" value="Genomic_DNA"/>
</dbReference>
<name>A0A1T4M2J8_9FIRM</name>
<dbReference type="InterPro" id="IPR028087">
    <property type="entry name" value="Tad_N"/>
</dbReference>
<keyword evidence="4" id="KW-1185">Reference proteome</keyword>
<dbReference type="Pfam" id="PF13400">
    <property type="entry name" value="Tad"/>
    <property type="match status" value="1"/>
</dbReference>
<keyword evidence="1" id="KW-0812">Transmembrane</keyword>
<reference evidence="4" key="1">
    <citation type="submission" date="2017-02" db="EMBL/GenBank/DDBJ databases">
        <authorList>
            <person name="Varghese N."/>
            <person name="Submissions S."/>
        </authorList>
    </citation>
    <scope>NUCLEOTIDE SEQUENCE [LARGE SCALE GENOMIC DNA]</scope>
    <source>
        <strain evidence="4">DSM 16521</strain>
    </source>
</reference>
<evidence type="ECO:0000256" key="1">
    <source>
        <dbReference type="SAM" id="Phobius"/>
    </source>
</evidence>